<dbReference type="AlphaFoldDB" id="A0A142EL04"/>
<proteinExistence type="predicted"/>
<accession>A0A142EL04</accession>
<organism evidence="2 3">
    <name type="scientific">Algoriphagus sanaruensis</name>
    <dbReference type="NCBI Taxonomy" id="1727163"/>
    <lineage>
        <taxon>Bacteria</taxon>
        <taxon>Pseudomonadati</taxon>
        <taxon>Bacteroidota</taxon>
        <taxon>Cytophagia</taxon>
        <taxon>Cytophagales</taxon>
        <taxon>Cyclobacteriaceae</taxon>
        <taxon>Algoriphagus</taxon>
    </lineage>
</organism>
<keyword evidence="1" id="KW-0732">Signal</keyword>
<feature type="signal peptide" evidence="1">
    <location>
        <begin position="1"/>
        <end position="21"/>
    </location>
</feature>
<protein>
    <recommendedName>
        <fullName evidence="4">Peptidase M23 domain-containing protein</fullName>
    </recommendedName>
</protein>
<dbReference type="CDD" id="cd12797">
    <property type="entry name" value="M23_peptidase"/>
    <property type="match status" value="1"/>
</dbReference>
<feature type="chain" id="PRO_5007494429" description="Peptidase M23 domain-containing protein" evidence="1">
    <location>
        <begin position="22"/>
        <end position="300"/>
    </location>
</feature>
<dbReference type="PATRIC" id="fig|1727163.4.peg.1095"/>
<reference evidence="2 3" key="2">
    <citation type="journal article" date="2016" name="Genome Announc.">
        <title>Complete Genome Sequence of Algoriphagus sp. Strain M8-2, Isolated from a Brackish Lake.</title>
        <authorList>
            <person name="Muraguchi Y."/>
            <person name="Kushimoto K."/>
            <person name="Ohtsubo Y."/>
            <person name="Suzuki T."/>
            <person name="Dohra H."/>
            <person name="Kimbara K."/>
            <person name="Shintani M."/>
        </authorList>
    </citation>
    <scope>NUCLEOTIDE SEQUENCE [LARGE SCALE GENOMIC DNA]</scope>
    <source>
        <strain evidence="2 3">M8-2</strain>
    </source>
</reference>
<dbReference type="RefSeq" id="WP_067544486.1">
    <property type="nucleotide sequence ID" value="NZ_CP012836.1"/>
</dbReference>
<dbReference type="OrthoDB" id="1112802at2"/>
<evidence type="ECO:0000256" key="1">
    <source>
        <dbReference type="SAM" id="SignalP"/>
    </source>
</evidence>
<dbReference type="InterPro" id="IPR011055">
    <property type="entry name" value="Dup_hybrid_motif"/>
</dbReference>
<reference evidence="3" key="1">
    <citation type="submission" date="2015-09" db="EMBL/GenBank/DDBJ databases">
        <title>Complete sequence of Algoriphagus sp. M8-2.</title>
        <authorList>
            <person name="Shintani M."/>
        </authorList>
    </citation>
    <scope>NUCLEOTIDE SEQUENCE [LARGE SCALE GENOMIC DNA]</scope>
    <source>
        <strain evidence="3">M8-2</strain>
    </source>
</reference>
<sequence length="300" mass="32656">MKSNNSLFLLFLLLSASPVFAQLEITSERDDQGNVNFFANNLDVVPYTVILNFSQLQNMTTSGGGNVVAVASPGKSKVATLKPTLAGQGTNYRYGYTYLKGNVYGKSKNEPVYLIPVEEGIQVKAGHLRSLLASATGEESKGELGVFFEFDGKVKLVAPRKGVVSAIKSDFVSDKEGLTYSREQNFIELYHEDGTLTKILVVDGSDIQVKVGDVVIPGQVLGSSSGENYSGGPHVQVDVLKVVKNGADKLKYERIQPLFHTQGGAVKVEPKKVYEVIHSEEVITAELSKKELKSYQSEKE</sequence>
<dbReference type="Proteomes" id="UP000073816">
    <property type="component" value="Chromosome"/>
</dbReference>
<evidence type="ECO:0000313" key="3">
    <source>
        <dbReference type="Proteomes" id="UP000073816"/>
    </source>
</evidence>
<evidence type="ECO:0008006" key="4">
    <source>
        <dbReference type="Google" id="ProtNLM"/>
    </source>
</evidence>
<gene>
    <name evidence="2" type="ORF">AO498_05250</name>
</gene>
<evidence type="ECO:0000313" key="2">
    <source>
        <dbReference type="EMBL" id="AMQ55809.1"/>
    </source>
</evidence>
<name>A0A142EL04_9BACT</name>
<dbReference type="EMBL" id="CP012836">
    <property type="protein sequence ID" value="AMQ55809.1"/>
    <property type="molecule type" value="Genomic_DNA"/>
</dbReference>
<keyword evidence="3" id="KW-1185">Reference proteome</keyword>
<dbReference type="STRING" id="1727163.AO498_05250"/>
<dbReference type="KEGG" id="alm:AO498_05250"/>
<dbReference type="Gene3D" id="2.70.70.10">
    <property type="entry name" value="Glucose Permease (Domain IIA)"/>
    <property type="match status" value="1"/>
</dbReference>